<feature type="binding site" evidence="6">
    <location>
        <begin position="123"/>
        <end position="133"/>
    </location>
    <ligand>
        <name>ATP</name>
        <dbReference type="ChEBI" id="CHEBI:30616"/>
    </ligand>
</feature>
<keyword evidence="9" id="KW-1185">Reference proteome</keyword>
<dbReference type="GO" id="GO:0005524">
    <property type="term" value="F:ATP binding"/>
    <property type="evidence" value="ECO:0007669"/>
    <property type="project" value="UniProtKB-UniRule"/>
</dbReference>
<dbReference type="Gene3D" id="3.30.70.890">
    <property type="entry name" value="GHMP kinase, C-terminal domain"/>
    <property type="match status" value="1"/>
</dbReference>
<protein>
    <recommendedName>
        <fullName evidence="1 6">4-diphosphocytidyl-2-C-methyl-D-erythritol kinase</fullName>
        <shortName evidence="6">CMK</shortName>
        <ecNumber evidence="6">2.7.1.148</ecNumber>
    </recommendedName>
    <alternativeName>
        <fullName evidence="6">4-(cytidine-5'-diphospho)-2-C-methyl-D-erythritol kinase</fullName>
    </alternativeName>
</protein>
<feature type="active site" evidence="6">
    <location>
        <position position="166"/>
    </location>
</feature>
<dbReference type="Proteomes" id="UP000186465">
    <property type="component" value="Unassembled WGS sequence"/>
</dbReference>
<comment type="catalytic activity">
    <reaction evidence="6">
        <text>4-CDP-2-C-methyl-D-erythritol + ATP = 4-CDP-2-C-methyl-D-erythritol 2-phosphate + ADP + H(+)</text>
        <dbReference type="Rhea" id="RHEA:18437"/>
        <dbReference type="ChEBI" id="CHEBI:15378"/>
        <dbReference type="ChEBI" id="CHEBI:30616"/>
        <dbReference type="ChEBI" id="CHEBI:57823"/>
        <dbReference type="ChEBI" id="CHEBI:57919"/>
        <dbReference type="ChEBI" id="CHEBI:456216"/>
        <dbReference type="EC" id="2.7.1.148"/>
    </reaction>
</comment>
<accession>A0A1Q5PS73</accession>
<organism evidence="8 9">
    <name type="scientific">Boudabousia marimammalium</name>
    <dbReference type="NCBI Taxonomy" id="156892"/>
    <lineage>
        <taxon>Bacteria</taxon>
        <taxon>Bacillati</taxon>
        <taxon>Actinomycetota</taxon>
        <taxon>Actinomycetes</taxon>
        <taxon>Actinomycetales</taxon>
        <taxon>Actinomycetaceae</taxon>
        <taxon>Boudabousia</taxon>
    </lineage>
</organism>
<dbReference type="OrthoDB" id="3173073at2"/>
<gene>
    <name evidence="6" type="primary">ispE</name>
    <name evidence="8" type="ORF">BM477_02595</name>
</gene>
<feature type="domain" description="GHMP kinase N-terminal" evidence="7">
    <location>
        <begin position="96"/>
        <end position="174"/>
    </location>
</feature>
<dbReference type="SUPFAM" id="SSF54211">
    <property type="entry name" value="Ribosomal protein S5 domain 2-like"/>
    <property type="match status" value="1"/>
</dbReference>
<evidence type="ECO:0000256" key="2">
    <source>
        <dbReference type="ARBA" id="ARBA00022679"/>
    </source>
</evidence>
<dbReference type="UniPathway" id="UPA00056">
    <property type="reaction ID" value="UER00094"/>
</dbReference>
<dbReference type="GO" id="GO:0016114">
    <property type="term" value="P:terpenoid biosynthetic process"/>
    <property type="evidence" value="ECO:0007669"/>
    <property type="project" value="InterPro"/>
</dbReference>
<sequence>MNTPSAANTAAPSALTWVEASAPAKVNLILQCGAPAEAGGYHPLTTVFQALSLRETVRLQRRDDHELYLTQEARTPADEPAELAAELSDLDPAKHLAYRAVKAVLDYAGIDAGANIHVIKRVPVAGGMAGGSADAAAALLAADTLFATGLNESGELDVLAAQLGADVPFCLQGGLALGRGRGDELTALADGPTRTWVMLTNQRGLSTPGVFAQADHRHALGLEKLSELVEAEGDIAAALQISQNYLLPAEVPTELTEAQSRGLFTAENWQQFLAVLENDLQLPALDLRPDLAEIMEQAAAAQLPDGTPVVTKPIISGSGPTIAVPVQNLAEAEAVKAAVQGSETLHQAIILTGPVAGAQIDASGE</sequence>
<dbReference type="SUPFAM" id="SSF55060">
    <property type="entry name" value="GHMP Kinase, C-terminal domain"/>
    <property type="match status" value="1"/>
</dbReference>
<dbReference type="PANTHER" id="PTHR43527:SF2">
    <property type="entry name" value="4-DIPHOSPHOCYTIDYL-2-C-METHYL-D-ERYTHRITOL KINASE, CHLOROPLASTIC"/>
    <property type="match status" value="1"/>
</dbReference>
<evidence type="ECO:0000313" key="8">
    <source>
        <dbReference type="EMBL" id="OKL50295.1"/>
    </source>
</evidence>
<evidence type="ECO:0000256" key="1">
    <source>
        <dbReference type="ARBA" id="ARBA00017473"/>
    </source>
</evidence>
<comment type="caution">
    <text evidence="8">The sequence shown here is derived from an EMBL/GenBank/DDBJ whole genome shotgun (WGS) entry which is preliminary data.</text>
</comment>
<keyword evidence="4 6" id="KW-0418">Kinase</keyword>
<dbReference type="HAMAP" id="MF_00061">
    <property type="entry name" value="IspE"/>
    <property type="match status" value="1"/>
</dbReference>
<keyword evidence="6" id="KW-0414">Isoprene biosynthesis</keyword>
<dbReference type="Gene3D" id="3.30.230.10">
    <property type="match status" value="1"/>
</dbReference>
<dbReference type="RefSeq" id="WP_075361120.1">
    <property type="nucleotide sequence ID" value="NZ_MPDM01000002.1"/>
</dbReference>
<dbReference type="EC" id="2.7.1.148" evidence="6"/>
<keyword evidence="3 6" id="KW-0547">Nucleotide-binding</keyword>
<dbReference type="InterPro" id="IPR020568">
    <property type="entry name" value="Ribosomal_Su5_D2-typ_SF"/>
</dbReference>
<evidence type="ECO:0000256" key="4">
    <source>
        <dbReference type="ARBA" id="ARBA00022777"/>
    </source>
</evidence>
<keyword evidence="5 6" id="KW-0067">ATP-binding</keyword>
<comment type="similarity">
    <text evidence="6">Belongs to the GHMP kinase family. IspE subfamily.</text>
</comment>
<dbReference type="PANTHER" id="PTHR43527">
    <property type="entry name" value="4-DIPHOSPHOCYTIDYL-2-C-METHYL-D-ERYTHRITOL KINASE, CHLOROPLASTIC"/>
    <property type="match status" value="1"/>
</dbReference>
<keyword evidence="2 6" id="KW-0808">Transferase</keyword>
<feature type="active site" evidence="6">
    <location>
        <position position="25"/>
    </location>
</feature>
<evidence type="ECO:0000256" key="5">
    <source>
        <dbReference type="ARBA" id="ARBA00022840"/>
    </source>
</evidence>
<dbReference type="GO" id="GO:0019288">
    <property type="term" value="P:isopentenyl diphosphate biosynthetic process, methylerythritol 4-phosphate pathway"/>
    <property type="evidence" value="ECO:0007669"/>
    <property type="project" value="UniProtKB-UniRule"/>
</dbReference>
<dbReference type="Pfam" id="PF00288">
    <property type="entry name" value="GHMP_kinases_N"/>
    <property type="match status" value="1"/>
</dbReference>
<evidence type="ECO:0000256" key="3">
    <source>
        <dbReference type="ARBA" id="ARBA00022741"/>
    </source>
</evidence>
<dbReference type="InterPro" id="IPR014721">
    <property type="entry name" value="Ribsml_uS5_D2-typ_fold_subgr"/>
</dbReference>
<evidence type="ECO:0000256" key="6">
    <source>
        <dbReference type="HAMAP-Rule" id="MF_00061"/>
    </source>
</evidence>
<dbReference type="InterPro" id="IPR036554">
    <property type="entry name" value="GHMP_kinase_C_sf"/>
</dbReference>
<dbReference type="AlphaFoldDB" id="A0A1Q5PS73"/>
<evidence type="ECO:0000259" key="7">
    <source>
        <dbReference type="Pfam" id="PF00288"/>
    </source>
</evidence>
<comment type="pathway">
    <text evidence="6">Isoprenoid biosynthesis; isopentenyl diphosphate biosynthesis via DXP pathway; isopentenyl diphosphate from 1-deoxy-D-xylulose 5-phosphate: step 3/6.</text>
</comment>
<proteinExistence type="inferred from homology"/>
<reference evidence="9" key="1">
    <citation type="submission" date="2016-11" db="EMBL/GenBank/DDBJ databases">
        <title>Actinomyces gypaetusis sp. nov. isolated from Gypaetus barbatus in Qinghai Tibet Plateau China.</title>
        <authorList>
            <person name="Meng X."/>
        </authorList>
    </citation>
    <scope>NUCLEOTIDE SEQUENCE [LARGE SCALE GENOMIC DNA]</scope>
    <source>
        <strain evidence="9">DSM 15383</strain>
    </source>
</reference>
<dbReference type="GO" id="GO:0050515">
    <property type="term" value="F:4-(cytidine 5'-diphospho)-2-C-methyl-D-erythritol kinase activity"/>
    <property type="evidence" value="ECO:0007669"/>
    <property type="project" value="UniProtKB-UniRule"/>
</dbReference>
<dbReference type="InterPro" id="IPR006204">
    <property type="entry name" value="GHMP_kinase_N_dom"/>
</dbReference>
<dbReference type="STRING" id="156892.BM477_02595"/>
<dbReference type="EMBL" id="MPDM01000002">
    <property type="protein sequence ID" value="OKL50295.1"/>
    <property type="molecule type" value="Genomic_DNA"/>
</dbReference>
<name>A0A1Q5PS73_9ACTO</name>
<dbReference type="InterPro" id="IPR004424">
    <property type="entry name" value="IspE"/>
</dbReference>
<evidence type="ECO:0000313" key="9">
    <source>
        <dbReference type="Proteomes" id="UP000186465"/>
    </source>
</evidence>
<comment type="function">
    <text evidence="6">Catalyzes the phosphorylation of the position 2 hydroxy group of 4-diphosphocytidyl-2C-methyl-D-erythritol.</text>
</comment>